<protein>
    <recommendedName>
        <fullName evidence="3">VWFA domain-containing protein</fullName>
    </recommendedName>
</protein>
<dbReference type="CDD" id="cd00198">
    <property type="entry name" value="vWFA"/>
    <property type="match status" value="1"/>
</dbReference>
<keyword evidence="2" id="KW-1133">Transmembrane helix</keyword>
<feature type="compositionally biased region" description="Polar residues" evidence="1">
    <location>
        <begin position="57"/>
        <end position="90"/>
    </location>
</feature>
<reference evidence="4 5" key="1">
    <citation type="submission" date="2024-10" db="EMBL/GenBank/DDBJ databases">
        <title>Updated reference genomes for cyclostephanoid diatoms.</title>
        <authorList>
            <person name="Roberts W.R."/>
            <person name="Alverson A.J."/>
        </authorList>
    </citation>
    <scope>NUCLEOTIDE SEQUENCE [LARGE SCALE GENOMIC DNA]</scope>
    <source>
        <strain evidence="4 5">AJA228-03</strain>
    </source>
</reference>
<evidence type="ECO:0000313" key="4">
    <source>
        <dbReference type="EMBL" id="KAL3822197.1"/>
    </source>
</evidence>
<accession>A0ABD3SCE4</accession>
<feature type="compositionally biased region" description="Polar residues" evidence="1">
    <location>
        <begin position="553"/>
        <end position="591"/>
    </location>
</feature>
<feature type="region of interest" description="Disordered" evidence="1">
    <location>
        <begin position="52"/>
        <end position="96"/>
    </location>
</feature>
<evidence type="ECO:0000256" key="2">
    <source>
        <dbReference type="SAM" id="Phobius"/>
    </source>
</evidence>
<gene>
    <name evidence="4" type="ORF">ACHAXA_008213</name>
</gene>
<organism evidence="4 5">
    <name type="scientific">Cyclostephanos tholiformis</name>
    <dbReference type="NCBI Taxonomy" id="382380"/>
    <lineage>
        <taxon>Eukaryota</taxon>
        <taxon>Sar</taxon>
        <taxon>Stramenopiles</taxon>
        <taxon>Ochrophyta</taxon>
        <taxon>Bacillariophyta</taxon>
        <taxon>Coscinodiscophyceae</taxon>
        <taxon>Thalassiosirophycidae</taxon>
        <taxon>Stephanodiscales</taxon>
        <taxon>Stephanodiscaceae</taxon>
        <taxon>Cyclostephanos</taxon>
    </lineage>
</organism>
<dbReference type="InterPro" id="IPR036465">
    <property type="entry name" value="vWFA_dom_sf"/>
</dbReference>
<dbReference type="PANTHER" id="PTHR22588:SF3">
    <property type="entry name" value="VWFA DOMAIN-CONTAINING PROTEIN"/>
    <property type="match status" value="1"/>
</dbReference>
<evidence type="ECO:0000256" key="1">
    <source>
        <dbReference type="SAM" id="MobiDB-lite"/>
    </source>
</evidence>
<dbReference type="AlphaFoldDB" id="A0ABD3SCE4"/>
<sequence length="847" mass="91075">MHPLNFACILGIAIYKKLGEDEIMDTPSPSNEKMDPTGDIFESAAGNHIAESIADDGTNNSPKNGSSGALSQSMTSKFADGETSSPSTKKLTLPETPRWRFVSRAKKTEGYSSSAAGKYVIGKSGEELAGKFVAPVWNAPSEKSQEETVPVDIPGGGSGVRGEEERNVGKIGRSNSMEDDVTETFEYAAKVVGENNNFHLCVNIDKKEGQSVVHLEEVPNRKESITIENDALAEYLVQTPILLPSTVLPTSQDPEGEEPVLARTSITAAEDAQWDWIEKQLSETEPSLSATAQFVPSSESLQESPMIAPVEDFQQRPKTNINVLHLIALLVVIAIAVILGIIFGFNTPENENAGNIAVHDDASCGETNNIPSRYPTTYCPVNTKLFSIQHATLKDETDWTNLYPKTWAIKESCSGIEIAKCLPCADSGITSLAPSSSLSSQIIFNNSSLIATTASPDSPSFSPIISASVQLLVGLDTYTASSNGVSVCIPDEYEYVFEVKPSDNPEDCCGFHPYLFVMSYDDVEVINDDSFFYDSEGNRQSGGKVSFPENAEPCSTSGPSIMPSASPNESSIEVSSATPTQIPSIYPTTHPTRYPMASPMMPLSLSPTPSPSVSPTTRPSPAPLTTQNSMENPVCDLSYEDFNLCLAIDMSGSICNKGTGFECVSCEPELICYDSDIDKGTCCNNFLHVIEFTKSVISALNSFVPQRSFSIVAFATDAELVSKLTTAREAMDSLDALTFMGGRTNHAAAINSCRLSLESYTQNDRMNFLLLVTDGNPSEPASLPEAEAEAAAEVAKSGGIFIIPVMIKQDISPYLQGISSDGIVFNASDFDELLSLQATLLMQVECL</sequence>
<evidence type="ECO:0000259" key="3">
    <source>
        <dbReference type="PROSITE" id="PS50234"/>
    </source>
</evidence>
<name>A0ABD3SCE4_9STRA</name>
<dbReference type="Proteomes" id="UP001530377">
    <property type="component" value="Unassembled WGS sequence"/>
</dbReference>
<dbReference type="InterPro" id="IPR002035">
    <property type="entry name" value="VWF_A"/>
</dbReference>
<dbReference type="PANTHER" id="PTHR22588">
    <property type="entry name" value="VWFA DOMAIN-CONTAINING PROTEIN"/>
    <property type="match status" value="1"/>
</dbReference>
<dbReference type="SUPFAM" id="SSF53300">
    <property type="entry name" value="vWA-like"/>
    <property type="match status" value="1"/>
</dbReference>
<dbReference type="InterPro" id="IPR052229">
    <property type="entry name" value="Collagen-VI/PIF"/>
</dbReference>
<dbReference type="EMBL" id="JALLPB020000072">
    <property type="protein sequence ID" value="KAL3822197.1"/>
    <property type="molecule type" value="Genomic_DNA"/>
</dbReference>
<dbReference type="Pfam" id="PF00092">
    <property type="entry name" value="VWA"/>
    <property type="match status" value="1"/>
</dbReference>
<keyword evidence="2" id="KW-0812">Transmembrane</keyword>
<feature type="transmembrane region" description="Helical" evidence="2">
    <location>
        <begin position="323"/>
        <end position="345"/>
    </location>
</feature>
<feature type="compositionally biased region" description="Low complexity" evidence="1">
    <location>
        <begin position="595"/>
        <end position="607"/>
    </location>
</feature>
<proteinExistence type="predicted"/>
<evidence type="ECO:0000313" key="5">
    <source>
        <dbReference type="Proteomes" id="UP001530377"/>
    </source>
</evidence>
<dbReference type="Gene3D" id="3.40.50.410">
    <property type="entry name" value="von Willebrand factor, type A domain"/>
    <property type="match status" value="1"/>
</dbReference>
<keyword evidence="5" id="KW-1185">Reference proteome</keyword>
<feature type="compositionally biased region" description="Pro residues" evidence="1">
    <location>
        <begin position="608"/>
        <end position="622"/>
    </location>
</feature>
<feature type="region of interest" description="Disordered" evidence="1">
    <location>
        <begin position="537"/>
        <end position="629"/>
    </location>
</feature>
<feature type="domain" description="VWFA" evidence="3">
    <location>
        <begin position="643"/>
        <end position="844"/>
    </location>
</feature>
<comment type="caution">
    <text evidence="4">The sequence shown here is derived from an EMBL/GenBank/DDBJ whole genome shotgun (WGS) entry which is preliminary data.</text>
</comment>
<feature type="region of interest" description="Disordered" evidence="1">
    <location>
        <begin position="143"/>
        <end position="167"/>
    </location>
</feature>
<dbReference type="PROSITE" id="PS50234">
    <property type="entry name" value="VWFA"/>
    <property type="match status" value="1"/>
</dbReference>
<keyword evidence="2" id="KW-0472">Membrane</keyword>
<dbReference type="SMART" id="SM00327">
    <property type="entry name" value="VWA"/>
    <property type="match status" value="1"/>
</dbReference>